<dbReference type="Proteomes" id="UP000616151">
    <property type="component" value="Unassembled WGS sequence"/>
</dbReference>
<gene>
    <name evidence="1" type="ORF">JHL16_01740</name>
</gene>
<sequence>MSNSATSTAPVTRDAAAIGSVVITILIWASAFPAIRAGLASFGPIELGALRFAIAGVPAALYLLITRPGWPKGGEVWRILTGGIFFVALYTVLLNIGEQTVSAGPASFIINVNPIITAIFAMLLLNETFGRWAWVGTAVSFAGIGLIAFGEGEGLSLNMGALFIFGAALCNTVTTIAQKPLFKTHKPVTVAAWNIVIGTLILMPAMPSALAQIPAASNEAIFSVIYLGIGPSMIAYATYSIMLSKFPASRASNFLYSVPPISTLLGFLWLGEVPGLLAILGGLMALAGVVMVNIAK</sequence>
<reference evidence="1" key="1">
    <citation type="submission" date="2021-01" db="EMBL/GenBank/DDBJ databases">
        <authorList>
            <person name="Sun Q."/>
        </authorList>
    </citation>
    <scope>NUCLEOTIDE SEQUENCE</scope>
    <source>
        <strain evidence="1">YIM B02566</strain>
    </source>
</reference>
<name>A0ACC5QY03_9HYPH</name>
<dbReference type="EMBL" id="JAENHL010000004">
    <property type="protein sequence ID" value="MBK1865058.1"/>
    <property type="molecule type" value="Genomic_DNA"/>
</dbReference>
<protein>
    <submittedName>
        <fullName evidence="1">DMT family transporter</fullName>
    </submittedName>
</protein>
<organism evidence="1 2">
    <name type="scientific">Taklimakanibacter albus</name>
    <dbReference type="NCBI Taxonomy" id="2800327"/>
    <lineage>
        <taxon>Bacteria</taxon>
        <taxon>Pseudomonadati</taxon>
        <taxon>Pseudomonadota</taxon>
        <taxon>Alphaproteobacteria</taxon>
        <taxon>Hyphomicrobiales</taxon>
        <taxon>Aestuariivirgaceae</taxon>
        <taxon>Taklimakanibacter</taxon>
    </lineage>
</organism>
<comment type="caution">
    <text evidence="1">The sequence shown here is derived from an EMBL/GenBank/DDBJ whole genome shotgun (WGS) entry which is preliminary data.</text>
</comment>
<evidence type="ECO:0000313" key="2">
    <source>
        <dbReference type="Proteomes" id="UP000616151"/>
    </source>
</evidence>
<keyword evidence="2" id="KW-1185">Reference proteome</keyword>
<proteinExistence type="predicted"/>
<evidence type="ECO:0000313" key="1">
    <source>
        <dbReference type="EMBL" id="MBK1865058.1"/>
    </source>
</evidence>
<accession>A0ACC5QY03</accession>